<dbReference type="Proteomes" id="UP001066276">
    <property type="component" value="Chromosome 8"/>
</dbReference>
<reference evidence="2" key="1">
    <citation type="journal article" date="2022" name="bioRxiv">
        <title>Sequencing and chromosome-scale assembly of the giantPleurodeles waltlgenome.</title>
        <authorList>
            <person name="Brown T."/>
            <person name="Elewa A."/>
            <person name="Iarovenko S."/>
            <person name="Subramanian E."/>
            <person name="Araus A.J."/>
            <person name="Petzold A."/>
            <person name="Susuki M."/>
            <person name="Suzuki K.-i.T."/>
            <person name="Hayashi T."/>
            <person name="Toyoda A."/>
            <person name="Oliveira C."/>
            <person name="Osipova E."/>
            <person name="Leigh N.D."/>
            <person name="Simon A."/>
            <person name="Yun M.H."/>
        </authorList>
    </citation>
    <scope>NUCLEOTIDE SEQUENCE</scope>
    <source>
        <strain evidence="2">20211129_DDA</strain>
        <tissue evidence="2">Liver</tissue>
    </source>
</reference>
<feature type="compositionally biased region" description="Pro residues" evidence="1">
    <location>
        <begin position="88"/>
        <end position="100"/>
    </location>
</feature>
<gene>
    <name evidence="2" type="ORF">NDU88_006930</name>
</gene>
<feature type="region of interest" description="Disordered" evidence="1">
    <location>
        <begin position="68"/>
        <end position="100"/>
    </location>
</feature>
<keyword evidence="3" id="KW-1185">Reference proteome</keyword>
<evidence type="ECO:0000256" key="1">
    <source>
        <dbReference type="SAM" id="MobiDB-lite"/>
    </source>
</evidence>
<name>A0AAV7NWJ8_PLEWA</name>
<accession>A0AAV7NWJ8</accession>
<protein>
    <submittedName>
        <fullName evidence="2">Uncharacterized protein</fullName>
    </submittedName>
</protein>
<organism evidence="2 3">
    <name type="scientific">Pleurodeles waltl</name>
    <name type="common">Iberian ribbed newt</name>
    <dbReference type="NCBI Taxonomy" id="8319"/>
    <lineage>
        <taxon>Eukaryota</taxon>
        <taxon>Metazoa</taxon>
        <taxon>Chordata</taxon>
        <taxon>Craniata</taxon>
        <taxon>Vertebrata</taxon>
        <taxon>Euteleostomi</taxon>
        <taxon>Amphibia</taxon>
        <taxon>Batrachia</taxon>
        <taxon>Caudata</taxon>
        <taxon>Salamandroidea</taxon>
        <taxon>Salamandridae</taxon>
        <taxon>Pleurodelinae</taxon>
        <taxon>Pleurodeles</taxon>
    </lineage>
</organism>
<proteinExistence type="predicted"/>
<dbReference type="AlphaFoldDB" id="A0AAV7NWJ8"/>
<sequence length="100" mass="10745">MPRLYGSGTAEEMNELSVISPWNVCKVATLVKQKQNNPITTYNVVSTMEGWQRIRGWTPYRKGFVGPGAASGELPVPGASAPVSGPIIPEPSISPPLRQP</sequence>
<evidence type="ECO:0000313" key="3">
    <source>
        <dbReference type="Proteomes" id="UP001066276"/>
    </source>
</evidence>
<dbReference type="EMBL" id="JANPWB010000012">
    <property type="protein sequence ID" value="KAJ1118743.1"/>
    <property type="molecule type" value="Genomic_DNA"/>
</dbReference>
<comment type="caution">
    <text evidence="2">The sequence shown here is derived from an EMBL/GenBank/DDBJ whole genome shotgun (WGS) entry which is preliminary data.</text>
</comment>
<evidence type="ECO:0000313" key="2">
    <source>
        <dbReference type="EMBL" id="KAJ1118743.1"/>
    </source>
</evidence>